<dbReference type="AlphaFoldDB" id="A0A1F7G7Z4"/>
<evidence type="ECO:0000313" key="3">
    <source>
        <dbReference type="Proteomes" id="UP000178372"/>
    </source>
</evidence>
<evidence type="ECO:0000256" key="1">
    <source>
        <dbReference type="SAM" id="Phobius"/>
    </source>
</evidence>
<keyword evidence="1" id="KW-0812">Transmembrane</keyword>
<proteinExistence type="predicted"/>
<organism evidence="2 3">
    <name type="scientific">Candidatus Roizmanbacteria bacterium RIFCSPHIGHO2_01_FULL_39_12b</name>
    <dbReference type="NCBI Taxonomy" id="1802030"/>
    <lineage>
        <taxon>Bacteria</taxon>
        <taxon>Candidatus Roizmaniibacteriota</taxon>
    </lineage>
</organism>
<name>A0A1F7G7Z4_9BACT</name>
<keyword evidence="1" id="KW-1133">Transmembrane helix</keyword>
<comment type="caution">
    <text evidence="2">The sequence shown here is derived from an EMBL/GenBank/DDBJ whole genome shotgun (WGS) entry which is preliminary data.</text>
</comment>
<reference evidence="2 3" key="1">
    <citation type="journal article" date="2016" name="Nat. Commun.">
        <title>Thousands of microbial genomes shed light on interconnected biogeochemical processes in an aquifer system.</title>
        <authorList>
            <person name="Anantharaman K."/>
            <person name="Brown C.T."/>
            <person name="Hug L.A."/>
            <person name="Sharon I."/>
            <person name="Castelle C.J."/>
            <person name="Probst A.J."/>
            <person name="Thomas B.C."/>
            <person name="Singh A."/>
            <person name="Wilkins M.J."/>
            <person name="Karaoz U."/>
            <person name="Brodie E.L."/>
            <person name="Williams K.H."/>
            <person name="Hubbard S.S."/>
            <person name="Banfield J.F."/>
        </authorList>
    </citation>
    <scope>NUCLEOTIDE SEQUENCE [LARGE SCALE GENOMIC DNA]</scope>
</reference>
<dbReference type="EMBL" id="MFZF01000036">
    <property type="protein sequence ID" value="OGK15047.1"/>
    <property type="molecule type" value="Genomic_DNA"/>
</dbReference>
<gene>
    <name evidence="2" type="ORF">A2690_02965</name>
</gene>
<dbReference type="Proteomes" id="UP000178372">
    <property type="component" value="Unassembled WGS sequence"/>
</dbReference>
<accession>A0A1F7G7Z4</accession>
<evidence type="ECO:0000313" key="2">
    <source>
        <dbReference type="EMBL" id="OGK15047.1"/>
    </source>
</evidence>
<keyword evidence="1" id="KW-0472">Membrane</keyword>
<sequence>MKSPSYLSQQKKFVSNDSAFNKLYPFPKFISKKMAIVTIVFIICIFLFSLLINLILTIST</sequence>
<feature type="transmembrane region" description="Helical" evidence="1">
    <location>
        <begin position="34"/>
        <end position="56"/>
    </location>
</feature>
<protein>
    <submittedName>
        <fullName evidence="2">Uncharacterized protein</fullName>
    </submittedName>
</protein>